<sequence length="494" mass="55368">MRSIGRLLAALLLLSAGVPSLQAATLAQKVQEHTFANGLKLLVVERPGAPVFSAYLTVGVGAVHETSNDRGVAHLLEHLRFKGTETIGIRDYRQEQPLLKDIELTGSELDRLRNESKPDPRTIAALEQKLAGLQERHTQLVIKDEFAQIYARNGAVGYNAFTSKDLTSYIVSLPANKLELWASLEADRMRNSVLREFYTERDVVMEERRRSYDSDADGLLYESLLATAFTVHPYRNPIIGWPTDIANLSPAVTRSFMERYYSPVNTVIALVGAVDFAQAVAVVENYFGSIPPGTPIPNITTVEPPQRGEKRVTVEFDAEPRLTVAFHKPTLPARDDYVFDVIDHILSQGRTSRLYRSLVVEQQLATSVRSFGAPGYRYPNLFVIKAIPRHPHTVTEIETALYAELQRLATEPVSEELLVRVRNRLRVDHLRILQSNGGLARMLTFHQSISGDWRYLIDYEEQIASITAEDIQRVAATYLVPANRTVAVLQKKGI</sequence>
<dbReference type="GO" id="GO:0006508">
    <property type="term" value="P:proteolysis"/>
    <property type="evidence" value="ECO:0007669"/>
    <property type="project" value="InterPro"/>
</dbReference>
<evidence type="ECO:0000259" key="5">
    <source>
        <dbReference type="Pfam" id="PF00675"/>
    </source>
</evidence>
<dbReference type="PANTHER" id="PTHR11851:SF49">
    <property type="entry name" value="MITOCHONDRIAL-PROCESSING PEPTIDASE SUBUNIT ALPHA"/>
    <property type="match status" value="1"/>
</dbReference>
<dbReference type="PROSITE" id="PS00143">
    <property type="entry name" value="INSULINASE"/>
    <property type="match status" value="1"/>
</dbReference>
<evidence type="ECO:0000259" key="6">
    <source>
        <dbReference type="Pfam" id="PF05193"/>
    </source>
</evidence>
<proteinExistence type="inferred from homology"/>
<dbReference type="InterPro" id="IPR001431">
    <property type="entry name" value="Pept_M16_Zn_BS"/>
</dbReference>
<dbReference type="GO" id="GO:0004222">
    <property type="term" value="F:metalloendopeptidase activity"/>
    <property type="evidence" value="ECO:0007669"/>
    <property type="project" value="InterPro"/>
</dbReference>
<comment type="cofactor">
    <cofactor evidence="1">
        <name>Zn(2+)</name>
        <dbReference type="ChEBI" id="CHEBI:29105"/>
    </cofactor>
</comment>
<evidence type="ECO:0000313" key="8">
    <source>
        <dbReference type="Proteomes" id="UP000182517"/>
    </source>
</evidence>
<dbReference type="Proteomes" id="UP000182517">
    <property type="component" value="Chromosome"/>
</dbReference>
<keyword evidence="4" id="KW-0732">Signal</keyword>
<comment type="similarity">
    <text evidence="2 3">Belongs to the peptidase M16 family.</text>
</comment>
<dbReference type="AlphaFoldDB" id="A0A1L3GSN1"/>
<feature type="chain" id="PRO_5013131876" evidence="4">
    <location>
        <begin position="24"/>
        <end position="494"/>
    </location>
</feature>
<dbReference type="InterPro" id="IPR007863">
    <property type="entry name" value="Peptidase_M16_C"/>
</dbReference>
<dbReference type="STRING" id="1842532.A7E78_00945"/>
<dbReference type="SUPFAM" id="SSF63411">
    <property type="entry name" value="LuxS/MPP-like metallohydrolase"/>
    <property type="match status" value="2"/>
</dbReference>
<name>A0A1L3GSN1_9BACT</name>
<dbReference type="OrthoDB" id="9811314at2"/>
<keyword evidence="8" id="KW-1185">Reference proteome</keyword>
<evidence type="ECO:0000256" key="1">
    <source>
        <dbReference type="ARBA" id="ARBA00001947"/>
    </source>
</evidence>
<feature type="domain" description="Peptidase M16 N-terminal" evidence="5">
    <location>
        <begin position="145"/>
        <end position="239"/>
    </location>
</feature>
<dbReference type="InterPro" id="IPR050361">
    <property type="entry name" value="MPP/UQCRC_Complex"/>
</dbReference>
<dbReference type="Gene3D" id="3.30.830.10">
    <property type="entry name" value="Metalloenzyme, LuxS/M16 peptidase-like"/>
    <property type="match status" value="2"/>
</dbReference>
<evidence type="ECO:0000313" key="7">
    <source>
        <dbReference type="EMBL" id="APG28956.1"/>
    </source>
</evidence>
<organism evidence="7 8">
    <name type="scientific">Syntrophotalea acetylenivorans</name>
    <dbReference type="NCBI Taxonomy" id="1842532"/>
    <lineage>
        <taxon>Bacteria</taxon>
        <taxon>Pseudomonadati</taxon>
        <taxon>Thermodesulfobacteriota</taxon>
        <taxon>Desulfuromonadia</taxon>
        <taxon>Desulfuromonadales</taxon>
        <taxon>Syntrophotaleaceae</taxon>
        <taxon>Syntrophotalea</taxon>
    </lineage>
</organism>
<evidence type="ECO:0000256" key="3">
    <source>
        <dbReference type="RuleBase" id="RU004447"/>
    </source>
</evidence>
<feature type="domain" description="Peptidase M16 C-terminal" evidence="6">
    <location>
        <begin position="249"/>
        <end position="425"/>
    </location>
</feature>
<dbReference type="InterPro" id="IPR011249">
    <property type="entry name" value="Metalloenz_LuxS/M16"/>
</dbReference>
<accession>A0A1L3GSN1</accession>
<dbReference type="EMBL" id="CP015519">
    <property type="protein sequence ID" value="APG28956.1"/>
    <property type="molecule type" value="Genomic_DNA"/>
</dbReference>
<feature type="signal peptide" evidence="4">
    <location>
        <begin position="1"/>
        <end position="23"/>
    </location>
</feature>
<feature type="domain" description="Peptidase M16 N-terminal" evidence="5">
    <location>
        <begin position="44"/>
        <end position="87"/>
    </location>
</feature>
<dbReference type="PANTHER" id="PTHR11851">
    <property type="entry name" value="METALLOPROTEASE"/>
    <property type="match status" value="1"/>
</dbReference>
<gene>
    <name evidence="7" type="ORF">A7E78_00945</name>
</gene>
<dbReference type="InterPro" id="IPR011765">
    <property type="entry name" value="Pept_M16_N"/>
</dbReference>
<evidence type="ECO:0000256" key="2">
    <source>
        <dbReference type="ARBA" id="ARBA00007261"/>
    </source>
</evidence>
<dbReference type="KEGG" id="pef:A7E78_00945"/>
<dbReference type="Pfam" id="PF00675">
    <property type="entry name" value="Peptidase_M16"/>
    <property type="match status" value="2"/>
</dbReference>
<dbReference type="Pfam" id="PF05193">
    <property type="entry name" value="Peptidase_M16_C"/>
    <property type="match status" value="1"/>
</dbReference>
<dbReference type="GO" id="GO:0046872">
    <property type="term" value="F:metal ion binding"/>
    <property type="evidence" value="ECO:0007669"/>
    <property type="project" value="InterPro"/>
</dbReference>
<protein>
    <submittedName>
        <fullName evidence="7">Peptidase M16</fullName>
    </submittedName>
</protein>
<reference evidence="7 8" key="1">
    <citation type="journal article" date="2017" name="Genome Announc.">
        <title>Complete Genome Sequences of Two Acetylene-Fermenting Pelobacter acetylenicus Strains.</title>
        <authorList>
            <person name="Sutton J.M."/>
            <person name="Baesman S.M."/>
            <person name="Fierst J.L."/>
            <person name="Poret-Peterson A.T."/>
            <person name="Oremland R.S."/>
            <person name="Dunlap D.S."/>
            <person name="Akob D.M."/>
        </authorList>
    </citation>
    <scope>NUCLEOTIDE SEQUENCE [LARGE SCALE GENOMIC DNA]</scope>
    <source>
        <strain evidence="7 8">SFB93</strain>
    </source>
</reference>
<evidence type="ECO:0000256" key="4">
    <source>
        <dbReference type="SAM" id="SignalP"/>
    </source>
</evidence>